<organism evidence="1 2">
    <name type="scientific">Winogradskya humida</name>
    <dbReference type="NCBI Taxonomy" id="113566"/>
    <lineage>
        <taxon>Bacteria</taxon>
        <taxon>Bacillati</taxon>
        <taxon>Actinomycetota</taxon>
        <taxon>Actinomycetes</taxon>
        <taxon>Micromonosporales</taxon>
        <taxon>Micromonosporaceae</taxon>
        <taxon>Winogradskya</taxon>
    </lineage>
</organism>
<dbReference type="Proteomes" id="UP000603200">
    <property type="component" value="Unassembled WGS sequence"/>
</dbReference>
<dbReference type="EMBL" id="BOMN01000113">
    <property type="protein sequence ID" value="GIE24781.1"/>
    <property type="molecule type" value="Genomic_DNA"/>
</dbReference>
<reference evidence="1 2" key="1">
    <citation type="submission" date="2021-01" db="EMBL/GenBank/DDBJ databases">
        <title>Whole genome shotgun sequence of Actinoplanes humidus NBRC 14915.</title>
        <authorList>
            <person name="Komaki H."/>
            <person name="Tamura T."/>
        </authorList>
    </citation>
    <scope>NUCLEOTIDE SEQUENCE [LARGE SCALE GENOMIC DNA]</scope>
    <source>
        <strain evidence="1 2">NBRC 14915</strain>
    </source>
</reference>
<evidence type="ECO:0000313" key="2">
    <source>
        <dbReference type="Proteomes" id="UP000603200"/>
    </source>
</evidence>
<evidence type="ECO:0000313" key="1">
    <source>
        <dbReference type="EMBL" id="GIE24781.1"/>
    </source>
</evidence>
<proteinExistence type="predicted"/>
<comment type="caution">
    <text evidence="1">The sequence shown here is derived from an EMBL/GenBank/DDBJ whole genome shotgun (WGS) entry which is preliminary data.</text>
</comment>
<accession>A0ABQ4A1R4</accession>
<gene>
    <name evidence="1" type="ORF">Ahu01nite_078830</name>
</gene>
<protein>
    <submittedName>
        <fullName evidence="1">Uncharacterized protein</fullName>
    </submittedName>
</protein>
<name>A0ABQ4A1R4_9ACTN</name>
<sequence length="262" mass="28677">MHVITDLDGPGQIPTRPSGCRLIASVDVEWSKNYQIKDGNRAFCYSIVWIAVPVSDTAVRVDGGLPFWSTSLYLDRDDERPDLIEAAAADIGAACENADLIVGHQLCSDLAVLSANAGPAVPAALTAARQAWRDRRSDSGSQRVIDTRYDAGHVLAQTSRRLVDVCGELNLDVTQPELARASMTALHRDWLHRSDVQARERVTVLNLRHSLSTAYVALRAVGYLSWRAPLNVNANLATQWAGRVGWLEHPTFRDLLGEGASK</sequence>
<keyword evidence="2" id="KW-1185">Reference proteome</keyword>